<feature type="compositionally biased region" description="Polar residues" evidence="1">
    <location>
        <begin position="141"/>
        <end position="153"/>
    </location>
</feature>
<dbReference type="EMBL" id="GBRH01173241">
    <property type="protein sequence ID" value="JAE24655.1"/>
    <property type="molecule type" value="Transcribed_RNA"/>
</dbReference>
<dbReference type="AlphaFoldDB" id="A0A0A9GHU3"/>
<reference evidence="2" key="2">
    <citation type="journal article" date="2015" name="Data Brief">
        <title>Shoot transcriptome of the giant reed, Arundo donax.</title>
        <authorList>
            <person name="Barrero R.A."/>
            <person name="Guerrero F.D."/>
            <person name="Moolhuijzen P."/>
            <person name="Goolsby J.A."/>
            <person name="Tidwell J."/>
            <person name="Bellgard S.E."/>
            <person name="Bellgard M.I."/>
        </authorList>
    </citation>
    <scope>NUCLEOTIDE SEQUENCE</scope>
    <source>
        <tissue evidence="2">Shoot tissue taken approximately 20 cm above the soil surface</tissue>
    </source>
</reference>
<feature type="compositionally biased region" description="Low complexity" evidence="1">
    <location>
        <begin position="53"/>
        <end position="63"/>
    </location>
</feature>
<feature type="region of interest" description="Disordered" evidence="1">
    <location>
        <begin position="53"/>
        <end position="79"/>
    </location>
</feature>
<feature type="compositionally biased region" description="Polar residues" evidence="1">
    <location>
        <begin position="113"/>
        <end position="125"/>
    </location>
</feature>
<name>A0A0A9GHU3_ARUDO</name>
<organism evidence="2">
    <name type="scientific">Arundo donax</name>
    <name type="common">Giant reed</name>
    <name type="synonym">Donax arundinaceus</name>
    <dbReference type="NCBI Taxonomy" id="35708"/>
    <lineage>
        <taxon>Eukaryota</taxon>
        <taxon>Viridiplantae</taxon>
        <taxon>Streptophyta</taxon>
        <taxon>Embryophyta</taxon>
        <taxon>Tracheophyta</taxon>
        <taxon>Spermatophyta</taxon>
        <taxon>Magnoliopsida</taxon>
        <taxon>Liliopsida</taxon>
        <taxon>Poales</taxon>
        <taxon>Poaceae</taxon>
        <taxon>PACMAD clade</taxon>
        <taxon>Arundinoideae</taxon>
        <taxon>Arundineae</taxon>
        <taxon>Arundo</taxon>
    </lineage>
</organism>
<proteinExistence type="predicted"/>
<accession>A0A0A9GHU3</accession>
<evidence type="ECO:0000256" key="1">
    <source>
        <dbReference type="SAM" id="MobiDB-lite"/>
    </source>
</evidence>
<sequence>MMPQTASPSASMATKAVLLYCSGTRTAPQHRAVPSPARMHVVLRPSAMAHMLSGSSAAGTAGTPPSPPQQAKPPSSSTAHACWFPAATALKAAGSGISDGAFMPPKQRMAVSSPETTPQRKSSPSAMREKSRPLGSLRVGHSQQAGSWSSERPQTWGPPAESARREGPQ</sequence>
<evidence type="ECO:0000313" key="2">
    <source>
        <dbReference type="EMBL" id="JAE24655.1"/>
    </source>
</evidence>
<feature type="region of interest" description="Disordered" evidence="1">
    <location>
        <begin position="95"/>
        <end position="169"/>
    </location>
</feature>
<protein>
    <submittedName>
        <fullName evidence="2">Uncharacterized protein</fullName>
    </submittedName>
</protein>
<reference evidence="2" key="1">
    <citation type="submission" date="2014-09" db="EMBL/GenBank/DDBJ databases">
        <authorList>
            <person name="Magalhaes I.L.F."/>
            <person name="Oliveira U."/>
            <person name="Santos F.R."/>
            <person name="Vidigal T.H.D.A."/>
            <person name="Brescovit A.D."/>
            <person name="Santos A.J."/>
        </authorList>
    </citation>
    <scope>NUCLEOTIDE SEQUENCE</scope>
    <source>
        <tissue evidence="2">Shoot tissue taken approximately 20 cm above the soil surface</tissue>
    </source>
</reference>